<protein>
    <submittedName>
        <fullName evidence="3">Lytic transglycosylase domain-containing protein</fullName>
    </submittedName>
</protein>
<feature type="domain" description="Transglycosylase SLT" evidence="2">
    <location>
        <begin position="18"/>
        <end position="122"/>
    </location>
</feature>
<reference evidence="3" key="2">
    <citation type="submission" date="2021-01" db="EMBL/GenBank/DDBJ databases">
        <authorList>
            <person name="Mieszkin S."/>
            <person name="Pouder E."/>
            <person name="Alain K."/>
        </authorList>
    </citation>
    <scope>NUCLEOTIDE SEQUENCE</scope>
    <source>
        <strain evidence="3">HW T2.11</strain>
    </source>
</reference>
<dbReference type="AlphaFoldDB" id="A0A963YV30"/>
<sequence>MPVRFLACMALVAHLYALPPRVLPSIQHVEGGNAGVVRADANGTEDLGVMQVNTIWLHPLSVYSGFAEDVVYRRLISDPCFNIAAAGAIMRSYLNEAHGDLLKAVGYYHSHTAMLSEAYEQQVLQAARQLFQNSQQVR</sequence>
<gene>
    <name evidence="3" type="ORF">ASILVAE211_17355</name>
</gene>
<accession>A0A963YV30</accession>
<dbReference type="SUPFAM" id="SSF53955">
    <property type="entry name" value="Lysozyme-like"/>
    <property type="match status" value="1"/>
</dbReference>
<evidence type="ECO:0000313" key="3">
    <source>
        <dbReference type="EMBL" id="MCB8876965.1"/>
    </source>
</evidence>
<reference evidence="3" key="1">
    <citation type="journal article" date="2021" name="Microorganisms">
        <title>Acidisoma silvae sp. nov. and Acidisomacellulosilytica sp. nov., Two Acidophilic Bacteria Isolated from Decaying Wood, Hydrolyzing Cellulose and Producing Poly-3-hydroxybutyrate.</title>
        <authorList>
            <person name="Mieszkin S."/>
            <person name="Pouder E."/>
            <person name="Uroz S."/>
            <person name="Simon-Colin C."/>
            <person name="Alain K."/>
        </authorList>
    </citation>
    <scope>NUCLEOTIDE SEQUENCE</scope>
    <source>
        <strain evidence="3">HW T2.11</strain>
    </source>
</reference>
<dbReference type="EMBL" id="JAESVB010000009">
    <property type="protein sequence ID" value="MCB8876965.1"/>
    <property type="molecule type" value="Genomic_DNA"/>
</dbReference>
<dbReference type="Proteomes" id="UP000708298">
    <property type="component" value="Unassembled WGS sequence"/>
</dbReference>
<dbReference type="CDD" id="cd13400">
    <property type="entry name" value="LT_IagB-like"/>
    <property type="match status" value="1"/>
</dbReference>
<proteinExistence type="inferred from homology"/>
<organism evidence="3 4">
    <name type="scientific">Acidisoma silvae</name>
    <dbReference type="NCBI Taxonomy" id="2802396"/>
    <lineage>
        <taxon>Bacteria</taxon>
        <taxon>Pseudomonadati</taxon>
        <taxon>Pseudomonadota</taxon>
        <taxon>Alphaproteobacteria</taxon>
        <taxon>Acetobacterales</taxon>
        <taxon>Acidocellaceae</taxon>
        <taxon>Acidisoma</taxon>
    </lineage>
</organism>
<name>A0A963YV30_9PROT</name>
<dbReference type="Pfam" id="PF01464">
    <property type="entry name" value="SLT"/>
    <property type="match status" value="1"/>
</dbReference>
<comment type="caution">
    <text evidence="3">The sequence shown here is derived from an EMBL/GenBank/DDBJ whole genome shotgun (WGS) entry which is preliminary data.</text>
</comment>
<dbReference type="Gene3D" id="1.10.530.10">
    <property type="match status" value="1"/>
</dbReference>
<evidence type="ECO:0000313" key="4">
    <source>
        <dbReference type="Proteomes" id="UP000708298"/>
    </source>
</evidence>
<dbReference type="InterPro" id="IPR008258">
    <property type="entry name" value="Transglycosylase_SLT_dom_1"/>
</dbReference>
<comment type="similarity">
    <text evidence="1">Belongs to the virb1 family.</text>
</comment>
<dbReference type="RefSeq" id="WP_227322623.1">
    <property type="nucleotide sequence ID" value="NZ_JAESVB010000009.1"/>
</dbReference>
<evidence type="ECO:0000259" key="2">
    <source>
        <dbReference type="Pfam" id="PF01464"/>
    </source>
</evidence>
<keyword evidence="4" id="KW-1185">Reference proteome</keyword>
<dbReference type="InterPro" id="IPR023346">
    <property type="entry name" value="Lysozyme-like_dom_sf"/>
</dbReference>
<evidence type="ECO:0000256" key="1">
    <source>
        <dbReference type="ARBA" id="ARBA00009387"/>
    </source>
</evidence>